<name>A0A4D5RY19_IXOSC</name>
<keyword evidence="4" id="KW-0285">Flavoprotein</keyword>
<dbReference type="InterPro" id="IPR006076">
    <property type="entry name" value="FAD-dep_OxRdtase"/>
</dbReference>
<dbReference type="Gene3D" id="3.40.50.720">
    <property type="entry name" value="NAD(P)-binding Rossmann-like Domain"/>
    <property type="match status" value="1"/>
</dbReference>
<evidence type="ECO:0000256" key="7">
    <source>
        <dbReference type="SAM" id="SignalP"/>
    </source>
</evidence>
<dbReference type="GO" id="GO:0046416">
    <property type="term" value="P:D-amino acid metabolic process"/>
    <property type="evidence" value="ECO:0007669"/>
    <property type="project" value="InterPro"/>
</dbReference>
<dbReference type="PANTHER" id="PTHR11530:SF11">
    <property type="entry name" value="D-ASPARTATE OXIDASE"/>
    <property type="match status" value="1"/>
</dbReference>
<evidence type="ECO:0000256" key="6">
    <source>
        <dbReference type="ARBA" id="ARBA00023002"/>
    </source>
</evidence>
<keyword evidence="5" id="KW-0274">FAD</keyword>
<evidence type="ECO:0000259" key="8">
    <source>
        <dbReference type="Pfam" id="PF01266"/>
    </source>
</evidence>
<feature type="signal peptide" evidence="7">
    <location>
        <begin position="1"/>
        <end position="18"/>
    </location>
</feature>
<evidence type="ECO:0000256" key="2">
    <source>
        <dbReference type="ARBA" id="ARBA00004253"/>
    </source>
</evidence>
<keyword evidence="6" id="KW-0560">Oxidoreductase</keyword>
<accession>A0A4D5RY19</accession>
<dbReference type="InterPro" id="IPR023209">
    <property type="entry name" value="DAO"/>
</dbReference>
<dbReference type="GO" id="GO:0005782">
    <property type="term" value="C:peroxisomal matrix"/>
    <property type="evidence" value="ECO:0007669"/>
    <property type="project" value="UniProtKB-SubCell"/>
</dbReference>
<comment type="cofactor">
    <cofactor evidence="1">
        <name>FAD</name>
        <dbReference type="ChEBI" id="CHEBI:57692"/>
    </cofactor>
</comment>
<evidence type="ECO:0000313" key="9">
    <source>
        <dbReference type="EMBL" id="MOY41694.1"/>
    </source>
</evidence>
<evidence type="ECO:0000256" key="5">
    <source>
        <dbReference type="ARBA" id="ARBA00022827"/>
    </source>
</evidence>
<evidence type="ECO:0000256" key="1">
    <source>
        <dbReference type="ARBA" id="ARBA00001974"/>
    </source>
</evidence>
<feature type="domain" description="FAD dependent oxidoreductase" evidence="8">
    <location>
        <begin position="4"/>
        <end position="90"/>
    </location>
</feature>
<organism evidence="9">
    <name type="scientific">Ixodes scapularis</name>
    <name type="common">Black-legged tick</name>
    <name type="synonym">Deer tick</name>
    <dbReference type="NCBI Taxonomy" id="6945"/>
    <lineage>
        <taxon>Eukaryota</taxon>
        <taxon>Metazoa</taxon>
        <taxon>Ecdysozoa</taxon>
        <taxon>Arthropoda</taxon>
        <taxon>Chelicerata</taxon>
        <taxon>Arachnida</taxon>
        <taxon>Acari</taxon>
        <taxon>Parasitiformes</taxon>
        <taxon>Ixodida</taxon>
        <taxon>Ixodoidea</taxon>
        <taxon>Ixodidae</taxon>
        <taxon>Ixodinae</taxon>
        <taxon>Ixodes</taxon>
    </lineage>
</organism>
<sequence length="115" mass="12705">MGPRIAVLGAGIVGLSTALCLQKTIPKVSVTVIADQFIEDTLSFGAGGFFRPDLNIGPTYDVTRRWYRETFMHYERLLKDNLGEAAGIKRLSGFALSSINSDVLTVWYLLLKHLS</sequence>
<dbReference type="AlphaFoldDB" id="A0A4D5RY19"/>
<feature type="chain" id="PRO_5020031586" evidence="7">
    <location>
        <begin position="19"/>
        <end position="115"/>
    </location>
</feature>
<dbReference type="SUPFAM" id="SSF51971">
    <property type="entry name" value="Nucleotide-binding domain"/>
    <property type="match status" value="1"/>
</dbReference>
<dbReference type="OrthoDB" id="2015447at2759"/>
<comment type="subcellular location">
    <subcellularLocation>
        <location evidence="2">Peroxisome matrix</location>
    </subcellularLocation>
</comment>
<keyword evidence="7" id="KW-0732">Signal</keyword>
<reference evidence="9" key="1">
    <citation type="submission" date="2019-04" db="EMBL/GenBank/DDBJ databases">
        <title>An insight into the mialome of Ixodes scapularis.</title>
        <authorList>
            <person name="Ribeiro J.M."/>
            <person name="Mather T.N."/>
            <person name="Karim S."/>
        </authorList>
    </citation>
    <scope>NUCLEOTIDE SEQUENCE</scope>
</reference>
<comment type="similarity">
    <text evidence="3">Belongs to the DAMOX/DASOX family.</text>
</comment>
<dbReference type="EMBL" id="GHJT01007723">
    <property type="protein sequence ID" value="MOY41694.1"/>
    <property type="molecule type" value="Transcribed_RNA"/>
</dbReference>
<dbReference type="GO" id="GO:0071949">
    <property type="term" value="F:FAD binding"/>
    <property type="evidence" value="ECO:0007669"/>
    <property type="project" value="InterPro"/>
</dbReference>
<protein>
    <submittedName>
        <fullName evidence="9">Putative secreted protein</fullName>
    </submittedName>
</protein>
<dbReference type="PANTHER" id="PTHR11530">
    <property type="entry name" value="D-AMINO ACID OXIDASE"/>
    <property type="match status" value="1"/>
</dbReference>
<dbReference type="GO" id="GO:0003884">
    <property type="term" value="F:D-amino-acid oxidase activity"/>
    <property type="evidence" value="ECO:0007669"/>
    <property type="project" value="InterPro"/>
</dbReference>
<evidence type="ECO:0000256" key="3">
    <source>
        <dbReference type="ARBA" id="ARBA00006730"/>
    </source>
</evidence>
<evidence type="ECO:0000256" key="4">
    <source>
        <dbReference type="ARBA" id="ARBA00022630"/>
    </source>
</evidence>
<dbReference type="VEuPathDB" id="VectorBase:ISCP_016484"/>
<proteinExistence type="inferred from homology"/>
<dbReference type="Pfam" id="PF01266">
    <property type="entry name" value="DAO"/>
    <property type="match status" value="1"/>
</dbReference>